<organism evidence="2 3">
    <name type="scientific">Cryobacterium breve</name>
    <dbReference type="NCBI Taxonomy" id="1259258"/>
    <lineage>
        <taxon>Bacteria</taxon>
        <taxon>Bacillati</taxon>
        <taxon>Actinomycetota</taxon>
        <taxon>Actinomycetes</taxon>
        <taxon>Micrococcales</taxon>
        <taxon>Microbacteriaceae</taxon>
        <taxon>Cryobacterium</taxon>
    </lineage>
</organism>
<protein>
    <submittedName>
        <fullName evidence="2">Helix-turn-helix domain-containing protein</fullName>
    </submittedName>
</protein>
<keyword evidence="3" id="KW-1185">Reference proteome</keyword>
<dbReference type="EMBL" id="SOGJ01000018">
    <property type="protein sequence ID" value="TFC98891.1"/>
    <property type="molecule type" value="Genomic_DNA"/>
</dbReference>
<feature type="domain" description="Transposase IS30-like HTH" evidence="1">
    <location>
        <begin position="27"/>
        <end position="59"/>
    </location>
</feature>
<sequence length="71" mass="7867">MGVNRRTGRRWRQATGGWAPLPKPELSGRYLSLEERLRIAGLHLTGVGIRVIAGQVGRSDRQLTETDKALS</sequence>
<accession>A0ABY2J4X0</accession>
<reference evidence="2 3" key="1">
    <citation type="submission" date="2019-03" db="EMBL/GenBank/DDBJ databases">
        <title>Genomics of glacier-inhabiting Cryobacterium strains.</title>
        <authorList>
            <person name="Liu Q."/>
            <person name="Xin Y.-H."/>
        </authorList>
    </citation>
    <scope>NUCLEOTIDE SEQUENCE [LARGE SCALE GENOMIC DNA]</scope>
    <source>
        <strain evidence="2 3">TMT4-23</strain>
    </source>
</reference>
<name>A0ABY2J4X0_9MICO</name>
<comment type="caution">
    <text evidence="2">The sequence shown here is derived from an EMBL/GenBank/DDBJ whole genome shotgun (WGS) entry which is preliminary data.</text>
</comment>
<gene>
    <name evidence="2" type="ORF">E3O65_07075</name>
</gene>
<evidence type="ECO:0000259" key="1">
    <source>
        <dbReference type="Pfam" id="PF13936"/>
    </source>
</evidence>
<proteinExistence type="predicted"/>
<evidence type="ECO:0000313" key="3">
    <source>
        <dbReference type="Proteomes" id="UP000298355"/>
    </source>
</evidence>
<dbReference type="Proteomes" id="UP000298355">
    <property type="component" value="Unassembled WGS sequence"/>
</dbReference>
<dbReference type="InterPro" id="IPR025246">
    <property type="entry name" value="IS30-like_HTH"/>
</dbReference>
<dbReference type="Pfam" id="PF13936">
    <property type="entry name" value="HTH_38"/>
    <property type="match status" value="1"/>
</dbReference>
<evidence type="ECO:0000313" key="2">
    <source>
        <dbReference type="EMBL" id="TFC98891.1"/>
    </source>
</evidence>